<evidence type="ECO:0000256" key="4">
    <source>
        <dbReference type="ARBA" id="ARBA00022989"/>
    </source>
</evidence>
<proteinExistence type="predicted"/>
<evidence type="ECO:0000256" key="5">
    <source>
        <dbReference type="ARBA" id="ARBA00023136"/>
    </source>
</evidence>
<dbReference type="RefSeq" id="WP_375318470.1">
    <property type="nucleotide sequence ID" value="NZ_PVTV01000012.1"/>
</dbReference>
<comment type="subcellular location">
    <subcellularLocation>
        <location evidence="1">Membrane</location>
        <topology evidence="1">Multi-pass membrane protein</topology>
    </subcellularLocation>
</comment>
<evidence type="ECO:0000256" key="3">
    <source>
        <dbReference type="ARBA" id="ARBA00022748"/>
    </source>
</evidence>
<comment type="caution">
    <text evidence="8">The sequence shown here is derived from an EMBL/GenBank/DDBJ whole genome shotgun (WGS) entry which is preliminary data.</text>
</comment>
<feature type="transmembrane region" description="Helical" evidence="6">
    <location>
        <begin position="83"/>
        <end position="101"/>
    </location>
</feature>
<keyword evidence="9" id="KW-1185">Reference proteome</keyword>
<protein>
    <submittedName>
        <fullName evidence="8">Cytochrome c biogenesis protein</fullName>
    </submittedName>
</protein>
<gene>
    <name evidence="8" type="ORF">BCM14_1382</name>
</gene>
<dbReference type="PANTHER" id="PTHR31566:SF0">
    <property type="entry name" value="CYTOCHROME C BIOGENESIS PROTEIN CCS1, CHLOROPLASTIC"/>
    <property type="match status" value="1"/>
</dbReference>
<dbReference type="Pfam" id="PF05140">
    <property type="entry name" value="ResB"/>
    <property type="match status" value="1"/>
</dbReference>
<feature type="domain" description="ResB-like" evidence="7">
    <location>
        <begin position="30"/>
        <end position="681"/>
    </location>
</feature>
<dbReference type="GO" id="GO:0016020">
    <property type="term" value="C:membrane"/>
    <property type="evidence" value="ECO:0007669"/>
    <property type="project" value="UniProtKB-SubCell"/>
</dbReference>
<name>A0A2T0XHX4_9BURK</name>
<evidence type="ECO:0000259" key="7">
    <source>
        <dbReference type="Pfam" id="PF05140"/>
    </source>
</evidence>
<evidence type="ECO:0000313" key="9">
    <source>
        <dbReference type="Proteomes" id="UP000238308"/>
    </source>
</evidence>
<keyword evidence="5 6" id="KW-0472">Membrane</keyword>
<reference evidence="8 9" key="1">
    <citation type="submission" date="2018-03" db="EMBL/GenBank/DDBJ databases">
        <title>Genomic Encyclopedia of Type Strains, Phase III (KMG-III): the genomes of soil and plant-associated and newly described type strains.</title>
        <authorList>
            <person name="Whitman W."/>
        </authorList>
    </citation>
    <scope>NUCLEOTIDE SEQUENCE [LARGE SCALE GENOMIC DNA]</scope>
    <source>
        <strain evidence="8 9">MWH-P2sevCIIIb</strain>
    </source>
</reference>
<organism evidence="8 9">
    <name type="scientific">Jezberella montanilacus</name>
    <dbReference type="NCBI Taxonomy" id="323426"/>
    <lineage>
        <taxon>Bacteria</taxon>
        <taxon>Pseudomonadati</taxon>
        <taxon>Pseudomonadota</taxon>
        <taxon>Betaproteobacteria</taxon>
        <taxon>Burkholderiales</taxon>
        <taxon>Alcaligenaceae</taxon>
        <taxon>Jezberella</taxon>
    </lineage>
</organism>
<accession>A0A2T0XHX4</accession>
<keyword evidence="3" id="KW-0201">Cytochrome c-type biogenesis</keyword>
<evidence type="ECO:0000256" key="1">
    <source>
        <dbReference type="ARBA" id="ARBA00004141"/>
    </source>
</evidence>
<evidence type="ECO:0000256" key="6">
    <source>
        <dbReference type="SAM" id="Phobius"/>
    </source>
</evidence>
<evidence type="ECO:0000256" key="2">
    <source>
        <dbReference type="ARBA" id="ARBA00022692"/>
    </source>
</evidence>
<dbReference type="EMBL" id="PVTV01000012">
    <property type="protein sequence ID" value="PRY98549.1"/>
    <property type="molecule type" value="Genomic_DNA"/>
</dbReference>
<sequence>MSSAETALKSTVATSRDGFFVRFVELLSSMRFAISLLVFICLASVIGTVLPQSRPASNYIDMFGPFWYEVLDKFSLWHIYNSAWFLITMAFLVTSTSLCLIRNTPKMLKDARSFRENIRSSSLRSFHHKVDVQTARDISDAGRAVRGWLAKQGYAVKVREDGEALLVAAKKGSGNRLGYICAHAAIVIICVGGLLDSELPTRLQIMFLGKTPIVENMLIANVPQRGRLSVDNPSFRANVLIPEGSERSSAIVSVDDGALVQPLPFTLKLKKFDVEFYSTGMPSRFASQVEVIDPQNDKKFETTIEVNEPLRYRGVTVYQSSFDDGGSTVELLGYPLGGSANLTFDVKGKVGDASDVALGASGKSVKVEVTKLRPFNVEDFSGGEPAEQKAFAEHVASVTGSAAGKKNKNLHNVGPSVEYRIINESGQATLFHNYMVPVELDGLQVILAGVNEGGGFRYMRIPADAEGTVKEFMSLRATLADPLARQEAVERFAKNYGASSSDQQALRLSAQRAIDTFEAGGLQAISTFLEANVPQAEQARAADVVIRLLGSSVAELRNIARQRAGLPALSNAPDELDRNVDWARTAVAALSDLKLYPSAMLLTLKSFEQVQASVFQVSRTPGKNIVYLGCLLLVVGVFTMFFVHDRRIWIWLKSSETSSGTHVLAAMTSQKRTLDFNREFDRFKQALSRLSFVEGKDPS</sequence>
<feature type="transmembrane region" description="Helical" evidence="6">
    <location>
        <begin position="625"/>
        <end position="643"/>
    </location>
</feature>
<dbReference type="AlphaFoldDB" id="A0A2T0XHX4"/>
<dbReference type="PANTHER" id="PTHR31566">
    <property type="entry name" value="CYTOCHROME C BIOGENESIS PROTEIN CCS1, CHLOROPLASTIC"/>
    <property type="match status" value="1"/>
</dbReference>
<feature type="transmembrane region" description="Helical" evidence="6">
    <location>
        <begin position="32"/>
        <end position="50"/>
    </location>
</feature>
<keyword evidence="2 6" id="KW-0812">Transmembrane</keyword>
<dbReference type="GO" id="GO:0017004">
    <property type="term" value="P:cytochrome complex assembly"/>
    <property type="evidence" value="ECO:0007669"/>
    <property type="project" value="UniProtKB-KW"/>
</dbReference>
<evidence type="ECO:0000313" key="8">
    <source>
        <dbReference type="EMBL" id="PRY98549.1"/>
    </source>
</evidence>
<feature type="transmembrane region" description="Helical" evidence="6">
    <location>
        <begin position="177"/>
        <end position="195"/>
    </location>
</feature>
<keyword evidence="4 6" id="KW-1133">Transmembrane helix</keyword>
<dbReference type="InterPro" id="IPR007816">
    <property type="entry name" value="ResB-like_domain"/>
</dbReference>
<dbReference type="Proteomes" id="UP000238308">
    <property type="component" value="Unassembled WGS sequence"/>
</dbReference>
<dbReference type="InterPro" id="IPR023494">
    <property type="entry name" value="Cyt_c_bgen_Ccs1/CcsB/ResB"/>
</dbReference>